<evidence type="ECO:0000313" key="2">
    <source>
        <dbReference type="EMBL" id="QEG36983.1"/>
    </source>
</evidence>
<evidence type="ECO:0000256" key="1">
    <source>
        <dbReference type="SAM" id="Phobius"/>
    </source>
</evidence>
<proteinExistence type="predicted"/>
<sequence>MVEQVTHVQTKLYFRYAGAAMLMGLMLMGCRRVTDLGPVANAAAAAKAREALLGDSTGGEGGATVVTGTGWATLKGKFVFDGNPPTMPPYNVNKDMAACTINGKAPLQQTLLVDSATKGIANVAIFVRKASRVHESAQPKGEQVLFDQKECVFLTHVFPFVLGNTMDIKNSDPVGHNTNIEGKNSFNQTIPVGETIAFKPQKEEAVPVSVRCSIHPWMLAYFLPRENGYVAVTTEEGSFEIANLPAGEDLEFQVWHESAAGPGSSLVLATPEAKELKWSKKGRFNVKLGEDEVKELNLTVPSAAFGL</sequence>
<dbReference type="KEGG" id="bgok:Pr1d_43230"/>
<keyword evidence="1" id="KW-0812">Transmembrane</keyword>
<accession>A0A5B9QSU9</accession>
<organism evidence="2 3">
    <name type="scientific">Bythopirellula goksoeyrii</name>
    <dbReference type="NCBI Taxonomy" id="1400387"/>
    <lineage>
        <taxon>Bacteria</taxon>
        <taxon>Pseudomonadati</taxon>
        <taxon>Planctomycetota</taxon>
        <taxon>Planctomycetia</taxon>
        <taxon>Pirellulales</taxon>
        <taxon>Lacipirellulaceae</taxon>
        <taxon>Bythopirellula</taxon>
    </lineage>
</organism>
<dbReference type="AlphaFoldDB" id="A0A5B9QSU9"/>
<reference evidence="2 3" key="1">
    <citation type="submission" date="2019-08" db="EMBL/GenBank/DDBJ databases">
        <title>Deep-cultivation of Planctomycetes and their phenomic and genomic characterization uncovers novel biology.</title>
        <authorList>
            <person name="Wiegand S."/>
            <person name="Jogler M."/>
            <person name="Boedeker C."/>
            <person name="Pinto D."/>
            <person name="Vollmers J."/>
            <person name="Rivas-Marin E."/>
            <person name="Kohn T."/>
            <person name="Peeters S.H."/>
            <person name="Heuer A."/>
            <person name="Rast P."/>
            <person name="Oberbeckmann S."/>
            <person name="Bunk B."/>
            <person name="Jeske O."/>
            <person name="Meyerdierks A."/>
            <person name="Storesund J.E."/>
            <person name="Kallscheuer N."/>
            <person name="Luecker S."/>
            <person name="Lage O.M."/>
            <person name="Pohl T."/>
            <person name="Merkel B.J."/>
            <person name="Hornburger P."/>
            <person name="Mueller R.-W."/>
            <person name="Bruemmer F."/>
            <person name="Labrenz M."/>
            <person name="Spormann A.M."/>
            <person name="Op den Camp H."/>
            <person name="Overmann J."/>
            <person name="Amann R."/>
            <person name="Jetten M.S.M."/>
            <person name="Mascher T."/>
            <person name="Medema M.H."/>
            <person name="Devos D.P."/>
            <person name="Kaster A.-K."/>
            <person name="Ovreas L."/>
            <person name="Rohde M."/>
            <person name="Galperin M.Y."/>
            <person name="Jogler C."/>
        </authorList>
    </citation>
    <scope>NUCLEOTIDE SEQUENCE [LARGE SCALE GENOMIC DNA]</scope>
    <source>
        <strain evidence="2 3">Pr1d</strain>
    </source>
</reference>
<dbReference type="Proteomes" id="UP000323917">
    <property type="component" value="Chromosome"/>
</dbReference>
<dbReference type="EMBL" id="CP042913">
    <property type="protein sequence ID" value="QEG36983.1"/>
    <property type="molecule type" value="Genomic_DNA"/>
</dbReference>
<keyword evidence="1" id="KW-0472">Membrane</keyword>
<keyword evidence="1" id="KW-1133">Transmembrane helix</keyword>
<evidence type="ECO:0000313" key="3">
    <source>
        <dbReference type="Proteomes" id="UP000323917"/>
    </source>
</evidence>
<dbReference type="SUPFAM" id="SSF49503">
    <property type="entry name" value="Cupredoxins"/>
    <property type="match status" value="1"/>
</dbReference>
<gene>
    <name evidence="2" type="ORF">Pr1d_43230</name>
</gene>
<keyword evidence="3" id="KW-1185">Reference proteome</keyword>
<protein>
    <recommendedName>
        <fullName evidence="4">Methylamine utilization protein</fullName>
    </recommendedName>
</protein>
<evidence type="ECO:0008006" key="4">
    <source>
        <dbReference type="Google" id="ProtNLM"/>
    </source>
</evidence>
<name>A0A5B9QSU9_9BACT</name>
<dbReference type="InterPro" id="IPR008972">
    <property type="entry name" value="Cupredoxin"/>
</dbReference>
<feature type="transmembrane region" description="Helical" evidence="1">
    <location>
        <begin position="12"/>
        <end position="29"/>
    </location>
</feature>